<evidence type="ECO:0000313" key="2">
    <source>
        <dbReference type="EMBL" id="CAL5220050.1"/>
    </source>
</evidence>
<proteinExistence type="predicted"/>
<dbReference type="Proteomes" id="UP001497392">
    <property type="component" value="Unassembled WGS sequence"/>
</dbReference>
<comment type="caution">
    <text evidence="2">The sequence shown here is derived from an EMBL/GenBank/DDBJ whole genome shotgun (WGS) entry which is preliminary data.</text>
</comment>
<organism evidence="2 3">
    <name type="scientific">Coccomyxa viridis</name>
    <dbReference type="NCBI Taxonomy" id="1274662"/>
    <lineage>
        <taxon>Eukaryota</taxon>
        <taxon>Viridiplantae</taxon>
        <taxon>Chlorophyta</taxon>
        <taxon>core chlorophytes</taxon>
        <taxon>Trebouxiophyceae</taxon>
        <taxon>Trebouxiophyceae incertae sedis</taxon>
        <taxon>Coccomyxaceae</taxon>
        <taxon>Coccomyxa</taxon>
    </lineage>
</organism>
<feature type="compositionally biased region" description="Basic residues" evidence="1">
    <location>
        <begin position="1"/>
        <end position="11"/>
    </location>
</feature>
<name>A0ABP1FN67_9CHLO</name>
<evidence type="ECO:0000256" key="1">
    <source>
        <dbReference type="SAM" id="MobiDB-lite"/>
    </source>
</evidence>
<sequence length="111" mass="12503">MGKNKKQKNKKYAMNVDGEAQTEHKGKGAEFMAIDKPPKQQARDPLAVKLKPKRGKSSRKQKQRMALKLDKALATSDRSNAKTQKRSQKSSQKQSLKHLWSTKDSAPSLTQ</sequence>
<feature type="compositionally biased region" description="Polar residues" evidence="1">
    <location>
        <begin position="102"/>
        <end position="111"/>
    </location>
</feature>
<accession>A0ABP1FN67</accession>
<reference evidence="2 3" key="1">
    <citation type="submission" date="2024-06" db="EMBL/GenBank/DDBJ databases">
        <authorList>
            <person name="Kraege A."/>
            <person name="Thomma B."/>
        </authorList>
    </citation>
    <scope>NUCLEOTIDE SEQUENCE [LARGE SCALE GENOMIC DNA]</scope>
</reference>
<evidence type="ECO:0000313" key="3">
    <source>
        <dbReference type="Proteomes" id="UP001497392"/>
    </source>
</evidence>
<gene>
    <name evidence="2" type="primary">g2000</name>
    <name evidence="2" type="ORF">VP750_LOCUS1709</name>
</gene>
<keyword evidence="3" id="KW-1185">Reference proteome</keyword>
<dbReference type="EMBL" id="CAXHTA020000002">
    <property type="protein sequence ID" value="CAL5220050.1"/>
    <property type="molecule type" value="Genomic_DNA"/>
</dbReference>
<protein>
    <submittedName>
        <fullName evidence="2">G2000 protein</fullName>
    </submittedName>
</protein>
<feature type="compositionally biased region" description="Basic residues" evidence="1">
    <location>
        <begin position="50"/>
        <end position="65"/>
    </location>
</feature>
<feature type="region of interest" description="Disordered" evidence="1">
    <location>
        <begin position="1"/>
        <end position="111"/>
    </location>
</feature>